<accession>A0ABU1VRG9</accession>
<evidence type="ECO:0000313" key="2">
    <source>
        <dbReference type="EMBL" id="MDR7099818.1"/>
    </source>
</evidence>
<evidence type="ECO:0000313" key="3">
    <source>
        <dbReference type="Proteomes" id="UP001267878"/>
    </source>
</evidence>
<gene>
    <name evidence="2" type="ORF">J2X04_002199</name>
</gene>
<comment type="caution">
    <text evidence="2">The sequence shown here is derived from an EMBL/GenBank/DDBJ whole genome shotgun (WGS) entry which is preliminary data.</text>
</comment>
<sequence>MKQFLFALAAALASVCPQVAVAASYYEVASNSDGDGYYVDVDSESHPKGYVRVNVFERKHVMDMELSILRTMEFDCSGRRSREIKSVQFGSDGDKIGESISFHGFSNDVPDDEKLVMERVQGDHALQGAVEGMVLDFVCGSSEYRERHPFVGRKP</sequence>
<name>A0ABU1VRG9_9GAMM</name>
<evidence type="ECO:0000256" key="1">
    <source>
        <dbReference type="SAM" id="SignalP"/>
    </source>
</evidence>
<dbReference type="Proteomes" id="UP001267878">
    <property type="component" value="Unassembled WGS sequence"/>
</dbReference>
<reference evidence="2 3" key="1">
    <citation type="submission" date="2023-07" db="EMBL/GenBank/DDBJ databases">
        <title>Sorghum-associated microbial communities from plants grown in Nebraska, USA.</title>
        <authorList>
            <person name="Schachtman D."/>
        </authorList>
    </citation>
    <scope>NUCLEOTIDE SEQUENCE [LARGE SCALE GENOMIC DNA]</scope>
    <source>
        <strain evidence="2 3">BE187</strain>
    </source>
</reference>
<protein>
    <submittedName>
        <fullName evidence="2">Uncharacterized protein</fullName>
    </submittedName>
</protein>
<dbReference type="RefSeq" id="WP_310054250.1">
    <property type="nucleotide sequence ID" value="NZ_JAVDVW010000002.1"/>
</dbReference>
<feature type="signal peptide" evidence="1">
    <location>
        <begin position="1"/>
        <end position="22"/>
    </location>
</feature>
<keyword evidence="1" id="KW-0732">Signal</keyword>
<feature type="chain" id="PRO_5047297346" evidence="1">
    <location>
        <begin position="23"/>
        <end position="155"/>
    </location>
</feature>
<dbReference type="EMBL" id="JAVDVW010000002">
    <property type="protein sequence ID" value="MDR7099818.1"/>
    <property type="molecule type" value="Genomic_DNA"/>
</dbReference>
<organism evidence="2 3">
    <name type="scientific">Agrilutibacter niabensis</name>
    <dbReference type="NCBI Taxonomy" id="380628"/>
    <lineage>
        <taxon>Bacteria</taxon>
        <taxon>Pseudomonadati</taxon>
        <taxon>Pseudomonadota</taxon>
        <taxon>Gammaproteobacteria</taxon>
        <taxon>Lysobacterales</taxon>
        <taxon>Lysobacteraceae</taxon>
        <taxon>Agrilutibacter</taxon>
    </lineage>
</organism>
<keyword evidence="3" id="KW-1185">Reference proteome</keyword>
<proteinExistence type="predicted"/>